<feature type="binding site" evidence="11">
    <location>
        <position position="181"/>
    </location>
    <ligand>
        <name>substrate</name>
    </ligand>
</feature>
<sequence length="339" mass="38206">MYYKLIRKFLFLFDPEWVHHFTFSLIKLYHKIPFFDKIIDRNFNLKHKSLERNVFGINFPNPVGLAAGFDKDAKLFNELSCYGFGFIEIGTVTPLPQKGNPKPRIFRLVKDKGLINRLGFNNDGSERVSIRLLKNRKVLIGGNIGKNKDTPNENAADDYIKSFNQLFDVVDYFVVNVSSPNTPKLRSLQSKKPFKKLLTAIQSTNDQKSKRKPILVKISPDLSFNEIKDIIDVILEIKIDGVIATNTTLNRQNLKSENSIINQEGGLSGVPLKQRSNDVIQYISKYTDGKLPIIGVGGINSAEDAIEKIKSGATLVQIYTGFIYQGPGIVKKINKALIS</sequence>
<dbReference type="InterPro" id="IPR012135">
    <property type="entry name" value="Dihydroorotate_DH_1_2"/>
</dbReference>
<comment type="catalytic activity">
    <reaction evidence="10 11">
        <text>(S)-dihydroorotate + a quinone = orotate + a quinol</text>
        <dbReference type="Rhea" id="RHEA:30187"/>
        <dbReference type="ChEBI" id="CHEBI:24646"/>
        <dbReference type="ChEBI" id="CHEBI:30839"/>
        <dbReference type="ChEBI" id="CHEBI:30864"/>
        <dbReference type="ChEBI" id="CHEBI:132124"/>
        <dbReference type="EC" id="1.3.5.2"/>
    </reaction>
</comment>
<dbReference type="EC" id="1.3.5.2" evidence="11"/>
<feature type="binding site" evidence="11">
    <location>
        <begin position="67"/>
        <end position="71"/>
    </location>
    <ligand>
        <name>FMN</name>
        <dbReference type="ChEBI" id="CHEBI:58210"/>
    </ligand>
</feature>
<feature type="binding site" evidence="11">
    <location>
        <position position="71"/>
    </location>
    <ligand>
        <name>substrate</name>
    </ligand>
</feature>
<evidence type="ECO:0000256" key="4">
    <source>
        <dbReference type="ARBA" id="ARBA00005359"/>
    </source>
</evidence>
<feature type="binding site" evidence="11">
    <location>
        <position position="176"/>
    </location>
    <ligand>
        <name>substrate</name>
    </ligand>
</feature>
<dbReference type="UniPathway" id="UPA00070">
    <property type="reaction ID" value="UER00946"/>
</dbReference>
<dbReference type="PIRSF" id="PIRSF000164">
    <property type="entry name" value="DHO_oxidase"/>
    <property type="match status" value="1"/>
</dbReference>
<keyword evidence="7 11" id="KW-0665">Pyrimidine biosynthesis</keyword>
<dbReference type="PANTHER" id="PTHR48109:SF4">
    <property type="entry name" value="DIHYDROOROTATE DEHYDROGENASE (QUINONE), MITOCHONDRIAL"/>
    <property type="match status" value="1"/>
</dbReference>
<dbReference type="CDD" id="cd04738">
    <property type="entry name" value="DHOD_2_like"/>
    <property type="match status" value="1"/>
</dbReference>
<keyword evidence="11" id="KW-1003">Cell membrane</keyword>
<feature type="binding site" evidence="11">
    <location>
        <position position="217"/>
    </location>
    <ligand>
        <name>FMN</name>
        <dbReference type="ChEBI" id="CHEBI:58210"/>
    </ligand>
</feature>
<feature type="binding site" evidence="11">
    <location>
        <position position="269"/>
    </location>
    <ligand>
        <name>FMN</name>
        <dbReference type="ChEBI" id="CHEBI:58210"/>
    </ligand>
</feature>
<keyword evidence="8 11" id="KW-0560">Oxidoreductase</keyword>
<comment type="subcellular location">
    <subcellularLocation>
        <location evidence="11">Cell membrane</location>
        <topology evidence="11">Peripheral membrane protein</topology>
    </subcellularLocation>
    <subcellularLocation>
        <location evidence="2">Membrane</location>
    </subcellularLocation>
</comment>
<dbReference type="AlphaFoldDB" id="F4MMK6"/>
<evidence type="ECO:0000256" key="11">
    <source>
        <dbReference type="HAMAP-Rule" id="MF_00225"/>
    </source>
</evidence>
<evidence type="ECO:0000256" key="2">
    <source>
        <dbReference type="ARBA" id="ARBA00004370"/>
    </source>
</evidence>
<evidence type="ECO:0000259" key="12">
    <source>
        <dbReference type="Pfam" id="PF01180"/>
    </source>
</evidence>
<reference evidence="13" key="1">
    <citation type="submission" date="2010-05" db="EMBL/GenBank/DDBJ databases">
        <authorList>
            <person name="Genoscope - CEA"/>
        </authorList>
    </citation>
    <scope>NUCLEOTIDE SEQUENCE</scope>
</reference>
<dbReference type="InterPro" id="IPR005720">
    <property type="entry name" value="Dihydroorotate_DH_cat"/>
</dbReference>
<name>F4MMK6_9BACT</name>
<evidence type="ECO:0000256" key="8">
    <source>
        <dbReference type="ARBA" id="ARBA00023002"/>
    </source>
</evidence>
<gene>
    <name evidence="11" type="primary">pyrD</name>
    <name evidence="13" type="ORF">S18_1082_0019</name>
</gene>
<keyword evidence="9 11" id="KW-0472">Membrane</keyword>
<evidence type="ECO:0000256" key="9">
    <source>
        <dbReference type="ARBA" id="ARBA00023136"/>
    </source>
</evidence>
<feature type="binding site" evidence="11">
    <location>
        <position position="298"/>
    </location>
    <ligand>
        <name>FMN</name>
        <dbReference type="ChEBI" id="CHEBI:58210"/>
    </ligand>
</feature>
<feature type="domain" description="Dihydroorotate dehydrogenase catalytic" evidence="12">
    <location>
        <begin position="50"/>
        <end position="338"/>
    </location>
</feature>
<feature type="binding site" evidence="11">
    <location>
        <position position="176"/>
    </location>
    <ligand>
        <name>FMN</name>
        <dbReference type="ChEBI" id="CHEBI:58210"/>
    </ligand>
</feature>
<dbReference type="InterPro" id="IPR050074">
    <property type="entry name" value="DHO_dehydrogenase"/>
</dbReference>
<dbReference type="PANTHER" id="PTHR48109">
    <property type="entry name" value="DIHYDROOROTATE DEHYDROGENASE (QUINONE), MITOCHONDRIAL-RELATED"/>
    <property type="match status" value="1"/>
</dbReference>
<dbReference type="SUPFAM" id="SSF51395">
    <property type="entry name" value="FMN-linked oxidoreductases"/>
    <property type="match status" value="1"/>
</dbReference>
<feature type="binding site" evidence="11">
    <location>
        <position position="143"/>
    </location>
    <ligand>
        <name>FMN</name>
        <dbReference type="ChEBI" id="CHEBI:58210"/>
    </ligand>
</feature>
<dbReference type="GO" id="GO:0044205">
    <property type="term" value="P:'de novo' UMP biosynthetic process"/>
    <property type="evidence" value="ECO:0007669"/>
    <property type="project" value="UniProtKB-UniRule"/>
</dbReference>
<dbReference type="NCBIfam" id="NF003645">
    <property type="entry name" value="PRK05286.1-2"/>
    <property type="match status" value="1"/>
</dbReference>
<feature type="binding site" evidence="11">
    <location>
        <position position="245"/>
    </location>
    <ligand>
        <name>FMN</name>
        <dbReference type="ChEBI" id="CHEBI:58210"/>
    </ligand>
</feature>
<dbReference type="NCBIfam" id="NF003652">
    <property type="entry name" value="PRK05286.2-5"/>
    <property type="match status" value="1"/>
</dbReference>
<comment type="cofactor">
    <cofactor evidence="11">
        <name>FMN</name>
        <dbReference type="ChEBI" id="CHEBI:58210"/>
    </cofactor>
    <text evidence="11">Binds 1 FMN per subunit.</text>
</comment>
<keyword evidence="5 11" id="KW-0285">Flavoprotein</keyword>
<evidence type="ECO:0000256" key="6">
    <source>
        <dbReference type="ARBA" id="ARBA00022643"/>
    </source>
</evidence>
<dbReference type="PROSITE" id="PS00911">
    <property type="entry name" value="DHODEHASE_1"/>
    <property type="match status" value="1"/>
</dbReference>
<dbReference type="Gene3D" id="3.20.20.70">
    <property type="entry name" value="Aldolase class I"/>
    <property type="match status" value="1"/>
</dbReference>
<comment type="function">
    <text evidence="1 11">Catalyzes the conversion of dihydroorotate to orotate with quinone as electron acceptor.</text>
</comment>
<dbReference type="GO" id="GO:0006207">
    <property type="term" value="P:'de novo' pyrimidine nucleobase biosynthetic process"/>
    <property type="evidence" value="ECO:0007669"/>
    <property type="project" value="UniProtKB-UniRule"/>
</dbReference>
<protein>
    <recommendedName>
        <fullName evidence="11">Dihydroorotate dehydrogenase (quinone)</fullName>
        <ecNumber evidence="11">1.3.5.2</ecNumber>
    </recommendedName>
    <alternativeName>
        <fullName evidence="11">DHOdehase</fullName>
        <shortName evidence="11">DHOD</shortName>
        <shortName evidence="11">DHODase</shortName>
    </alternativeName>
    <alternativeName>
        <fullName evidence="11">Dihydroorotate oxidase</fullName>
    </alternativeName>
</protein>
<comment type="similarity">
    <text evidence="4 11">Belongs to the dihydroorotate dehydrogenase family. Type 2 subfamily.</text>
</comment>
<dbReference type="HAMAP" id="MF_00225">
    <property type="entry name" value="DHO_dh_type2"/>
    <property type="match status" value="1"/>
</dbReference>
<organism evidence="13">
    <name type="scientific">uncultured Flavobacteriia bacterium</name>
    <dbReference type="NCBI Taxonomy" id="212695"/>
    <lineage>
        <taxon>Bacteria</taxon>
        <taxon>Pseudomonadati</taxon>
        <taxon>Bacteroidota</taxon>
        <taxon>Flavobacteriia</taxon>
        <taxon>environmental samples</taxon>
    </lineage>
</organism>
<evidence type="ECO:0000313" key="13">
    <source>
        <dbReference type="EMBL" id="CBL87369.1"/>
    </source>
</evidence>
<dbReference type="GO" id="GO:0005737">
    <property type="term" value="C:cytoplasm"/>
    <property type="evidence" value="ECO:0007669"/>
    <property type="project" value="InterPro"/>
</dbReference>
<evidence type="ECO:0000256" key="1">
    <source>
        <dbReference type="ARBA" id="ARBA00003125"/>
    </source>
</evidence>
<evidence type="ECO:0000256" key="10">
    <source>
        <dbReference type="ARBA" id="ARBA00048639"/>
    </source>
</evidence>
<proteinExistence type="inferred from homology"/>
<dbReference type="InterPro" id="IPR013785">
    <property type="entry name" value="Aldolase_TIM"/>
</dbReference>
<dbReference type="Pfam" id="PF01180">
    <property type="entry name" value="DHO_dh"/>
    <property type="match status" value="1"/>
</dbReference>
<feature type="binding site" evidence="11">
    <location>
        <begin position="116"/>
        <end position="120"/>
    </location>
    <ligand>
        <name>substrate</name>
    </ligand>
</feature>
<feature type="binding site" evidence="11">
    <location>
        <begin position="246"/>
        <end position="247"/>
    </location>
    <ligand>
        <name>substrate</name>
    </ligand>
</feature>
<dbReference type="EMBL" id="FQ032819">
    <property type="protein sequence ID" value="CBL87369.1"/>
    <property type="molecule type" value="Genomic_DNA"/>
</dbReference>
<dbReference type="GO" id="GO:0106430">
    <property type="term" value="F:dihydroorotate dehydrogenase (quinone) activity"/>
    <property type="evidence" value="ECO:0007669"/>
    <property type="project" value="UniProtKB-EC"/>
</dbReference>
<keyword evidence="6 11" id="KW-0288">FMN</keyword>
<comment type="pathway">
    <text evidence="3 11">Pyrimidine metabolism; UMP biosynthesis via de novo pathway; orotate from (S)-dihydroorotate (quinone route): step 1/1.</text>
</comment>
<evidence type="ECO:0000256" key="3">
    <source>
        <dbReference type="ARBA" id="ARBA00005161"/>
    </source>
</evidence>
<reference evidence="13" key="2">
    <citation type="journal article" date="2012" name="Environ. Microbiol.">
        <title>Genomic content of uncultured Bacteroidetes from contrasting oceanic provinces in the North Atlantic Ocean.</title>
        <authorList>
            <person name="Gomez-Pereira P.R."/>
            <person name="Schuler M."/>
            <person name="Fuchs B.M."/>
            <person name="Bennke C."/>
            <person name="Teeling H."/>
            <person name="Waldmann J."/>
            <person name="Richter M."/>
            <person name="Barbe V."/>
            <person name="Bataille E."/>
            <person name="Glockner F.O."/>
            <person name="Amann R."/>
        </authorList>
    </citation>
    <scope>NUCLEOTIDE SEQUENCE</scope>
</reference>
<feature type="active site" description="Nucleophile" evidence="11">
    <location>
        <position position="179"/>
    </location>
</feature>
<dbReference type="NCBIfam" id="TIGR01036">
    <property type="entry name" value="pyrD_sub2"/>
    <property type="match status" value="1"/>
</dbReference>
<comment type="subunit">
    <text evidence="11">Monomer.</text>
</comment>
<dbReference type="InterPro" id="IPR005719">
    <property type="entry name" value="Dihydroorotate_DH_2"/>
</dbReference>
<dbReference type="GO" id="GO:0005886">
    <property type="term" value="C:plasma membrane"/>
    <property type="evidence" value="ECO:0007669"/>
    <property type="project" value="UniProtKB-SubCell"/>
</dbReference>
<feature type="binding site" evidence="11">
    <location>
        <begin position="319"/>
        <end position="320"/>
    </location>
    <ligand>
        <name>FMN</name>
        <dbReference type="ChEBI" id="CHEBI:58210"/>
    </ligand>
</feature>
<evidence type="ECO:0000256" key="5">
    <source>
        <dbReference type="ARBA" id="ARBA00022630"/>
    </source>
</evidence>
<dbReference type="PROSITE" id="PS00912">
    <property type="entry name" value="DHODEHASE_2"/>
    <property type="match status" value="1"/>
</dbReference>
<evidence type="ECO:0000256" key="7">
    <source>
        <dbReference type="ARBA" id="ARBA00022975"/>
    </source>
</evidence>
<accession>F4MMK6</accession>
<feature type="binding site" evidence="11">
    <location>
        <position position="91"/>
    </location>
    <ligand>
        <name>FMN</name>
        <dbReference type="ChEBI" id="CHEBI:58210"/>
    </ligand>
</feature>
<dbReference type="InterPro" id="IPR001295">
    <property type="entry name" value="Dihydroorotate_DH_CS"/>
</dbReference>